<dbReference type="Proteomes" id="UP000582837">
    <property type="component" value="Unassembled WGS sequence"/>
</dbReference>
<feature type="chain" id="PRO_5032499735" description="BON domain-containing protein" evidence="1">
    <location>
        <begin position="32"/>
        <end position="130"/>
    </location>
</feature>
<evidence type="ECO:0000313" key="4">
    <source>
        <dbReference type="Proteomes" id="UP000582837"/>
    </source>
</evidence>
<accession>A0A841GXS5</accession>
<keyword evidence="1" id="KW-0732">Signal</keyword>
<organism evidence="3 4">
    <name type="scientific">Longimicrobium terrae</name>
    <dbReference type="NCBI Taxonomy" id="1639882"/>
    <lineage>
        <taxon>Bacteria</taxon>
        <taxon>Pseudomonadati</taxon>
        <taxon>Gemmatimonadota</taxon>
        <taxon>Longimicrobiia</taxon>
        <taxon>Longimicrobiales</taxon>
        <taxon>Longimicrobiaceae</taxon>
        <taxon>Longimicrobium</taxon>
    </lineage>
</organism>
<dbReference type="EMBL" id="JACHIA010000005">
    <property type="protein sequence ID" value="MBB6070547.1"/>
    <property type="molecule type" value="Genomic_DNA"/>
</dbReference>
<dbReference type="RefSeq" id="WP_170034382.1">
    <property type="nucleotide sequence ID" value="NZ_JABDTL010000001.1"/>
</dbReference>
<keyword evidence="4" id="KW-1185">Reference proteome</keyword>
<feature type="signal peptide" evidence="1">
    <location>
        <begin position="1"/>
        <end position="31"/>
    </location>
</feature>
<dbReference type="Pfam" id="PF04972">
    <property type="entry name" value="BON"/>
    <property type="match status" value="1"/>
</dbReference>
<evidence type="ECO:0000313" key="3">
    <source>
        <dbReference type="EMBL" id="MBB6070547.1"/>
    </source>
</evidence>
<dbReference type="AlphaFoldDB" id="A0A841GXS5"/>
<dbReference type="PROSITE" id="PS50914">
    <property type="entry name" value="BON"/>
    <property type="match status" value="1"/>
</dbReference>
<protein>
    <recommendedName>
        <fullName evidence="2">BON domain-containing protein</fullName>
    </recommendedName>
</protein>
<comment type="caution">
    <text evidence="3">The sequence shown here is derived from an EMBL/GenBank/DDBJ whole genome shotgun (WGS) entry which is preliminary data.</text>
</comment>
<dbReference type="InterPro" id="IPR007055">
    <property type="entry name" value="BON_dom"/>
</dbReference>
<sequence>MRRTRFGMGTTVLAALLCAGCSVLGGGSASAPTPAQVAERTVQDTTIAREVEARMAAEPSIGAGKVRPMVRDGQVQLHGAVQGFGALQCSLANAGLVPGVTLVVDMLVLQPGPARVTCLAPRVFGQPRAE</sequence>
<reference evidence="3 4" key="1">
    <citation type="submission" date="2020-08" db="EMBL/GenBank/DDBJ databases">
        <title>Genomic Encyclopedia of Type Strains, Phase IV (KMG-IV): sequencing the most valuable type-strain genomes for metagenomic binning, comparative biology and taxonomic classification.</title>
        <authorList>
            <person name="Goeker M."/>
        </authorList>
    </citation>
    <scope>NUCLEOTIDE SEQUENCE [LARGE SCALE GENOMIC DNA]</scope>
    <source>
        <strain evidence="3 4">DSM 29007</strain>
    </source>
</reference>
<proteinExistence type="predicted"/>
<evidence type="ECO:0000256" key="1">
    <source>
        <dbReference type="SAM" id="SignalP"/>
    </source>
</evidence>
<name>A0A841GXS5_9BACT</name>
<evidence type="ECO:0000259" key="2">
    <source>
        <dbReference type="PROSITE" id="PS50914"/>
    </source>
</evidence>
<feature type="domain" description="BON" evidence="2">
    <location>
        <begin position="43"/>
        <end position="111"/>
    </location>
</feature>
<gene>
    <name evidence="3" type="ORF">HNQ61_002168</name>
</gene>